<evidence type="ECO:0000313" key="1">
    <source>
        <dbReference type="EMBL" id="KAJ4700786.1"/>
    </source>
</evidence>
<proteinExistence type="predicted"/>
<gene>
    <name evidence="1" type="ORF">OWV82_024109</name>
</gene>
<protein>
    <submittedName>
        <fullName evidence="1">2-alkenal reductase (NADP(+)-dependent)-like</fullName>
    </submittedName>
</protein>
<reference evidence="1 2" key="1">
    <citation type="journal article" date="2023" name="Science">
        <title>Complex scaffold remodeling in plant triterpene biosynthesis.</title>
        <authorList>
            <person name="De La Pena R."/>
            <person name="Hodgson H."/>
            <person name="Liu J.C."/>
            <person name="Stephenson M.J."/>
            <person name="Martin A.C."/>
            <person name="Owen C."/>
            <person name="Harkess A."/>
            <person name="Leebens-Mack J."/>
            <person name="Jimenez L.E."/>
            <person name="Osbourn A."/>
            <person name="Sattely E.S."/>
        </authorList>
    </citation>
    <scope>NUCLEOTIDE SEQUENCE [LARGE SCALE GENOMIC DNA]</scope>
    <source>
        <strain evidence="2">cv. JPN11</strain>
        <tissue evidence="1">Leaf</tissue>
    </source>
</reference>
<name>A0ACC1WNV5_MELAZ</name>
<dbReference type="EMBL" id="CM051407">
    <property type="protein sequence ID" value="KAJ4700786.1"/>
    <property type="molecule type" value="Genomic_DNA"/>
</dbReference>
<sequence>MMADESSEEKMNLVANKQVILHGYVKGFPKETDFGLKSSAISFSIPNGAVLLKNLYLSCDPYMRHRMSDHISHTGTIIHSFTPGSVLVGYGIGKVLKSANPEFEEGEFVWGLTGWEEYTVIHNPEIFRKIKYTDVPLSYYMGVLGIPGLTAHVGLFNLCSPKKGETVYVSTATGGVGQLVGQFAKMAGCYVVGSASTQEKVNLAKQKFGYDDAFNYKEEHDLRATLGRYFPEGIDIYFDNVGGEMLNEVLLHMKPHGRIAACGMISQYNLDEQEGIRNMFNVVIKRLEIKGYVETDYKHVYPEYLEFAIKNLEEKKLVYVEDIAEGLENGASALVGIFYGKNVGKQLVRVAAE</sequence>
<organism evidence="1 2">
    <name type="scientific">Melia azedarach</name>
    <name type="common">Chinaberry tree</name>
    <dbReference type="NCBI Taxonomy" id="155640"/>
    <lineage>
        <taxon>Eukaryota</taxon>
        <taxon>Viridiplantae</taxon>
        <taxon>Streptophyta</taxon>
        <taxon>Embryophyta</taxon>
        <taxon>Tracheophyta</taxon>
        <taxon>Spermatophyta</taxon>
        <taxon>Magnoliopsida</taxon>
        <taxon>eudicotyledons</taxon>
        <taxon>Gunneridae</taxon>
        <taxon>Pentapetalae</taxon>
        <taxon>rosids</taxon>
        <taxon>malvids</taxon>
        <taxon>Sapindales</taxon>
        <taxon>Meliaceae</taxon>
        <taxon>Melia</taxon>
    </lineage>
</organism>
<evidence type="ECO:0000313" key="2">
    <source>
        <dbReference type="Proteomes" id="UP001164539"/>
    </source>
</evidence>
<comment type="caution">
    <text evidence="1">The sequence shown here is derived from an EMBL/GenBank/DDBJ whole genome shotgun (WGS) entry which is preliminary data.</text>
</comment>
<dbReference type="Proteomes" id="UP001164539">
    <property type="component" value="Chromosome 14"/>
</dbReference>
<accession>A0ACC1WNV5</accession>
<keyword evidence="2" id="KW-1185">Reference proteome</keyword>